<evidence type="ECO:0000313" key="2">
    <source>
        <dbReference type="Proteomes" id="UP001154114"/>
    </source>
</evidence>
<dbReference type="AlphaFoldDB" id="A0A9N8KSQ0"/>
<organism evidence="1 2">
    <name type="scientific">Chrysodeixis includens</name>
    <name type="common">Soybean looper</name>
    <name type="synonym">Pseudoplusia includens</name>
    <dbReference type="NCBI Taxonomy" id="689277"/>
    <lineage>
        <taxon>Eukaryota</taxon>
        <taxon>Metazoa</taxon>
        <taxon>Ecdysozoa</taxon>
        <taxon>Arthropoda</taxon>
        <taxon>Hexapoda</taxon>
        <taxon>Insecta</taxon>
        <taxon>Pterygota</taxon>
        <taxon>Neoptera</taxon>
        <taxon>Endopterygota</taxon>
        <taxon>Lepidoptera</taxon>
        <taxon>Glossata</taxon>
        <taxon>Ditrysia</taxon>
        <taxon>Noctuoidea</taxon>
        <taxon>Noctuidae</taxon>
        <taxon>Plusiinae</taxon>
        <taxon>Chrysodeixis</taxon>
    </lineage>
</organism>
<protein>
    <submittedName>
        <fullName evidence="1">Uncharacterized protein</fullName>
    </submittedName>
</protein>
<dbReference type="EMBL" id="LR824007">
    <property type="protein sequence ID" value="CAD0196391.1"/>
    <property type="molecule type" value="Genomic_DNA"/>
</dbReference>
<gene>
    <name evidence="1" type="ORF">CINC_LOCUS10683</name>
</gene>
<name>A0A9N8KSQ0_CHRIL</name>
<accession>A0A9N8KSQ0</accession>
<proteinExistence type="predicted"/>
<evidence type="ECO:0000313" key="1">
    <source>
        <dbReference type="EMBL" id="CAD0196391.1"/>
    </source>
</evidence>
<keyword evidence="2" id="KW-1185">Reference proteome</keyword>
<reference evidence="1" key="1">
    <citation type="submission" date="2021-12" db="EMBL/GenBank/DDBJ databases">
        <authorList>
            <person name="King R."/>
        </authorList>
    </citation>
    <scope>NUCLEOTIDE SEQUENCE</scope>
</reference>
<dbReference type="Proteomes" id="UP001154114">
    <property type="component" value="Chromosome 4"/>
</dbReference>
<sequence length="231" mass="26970">MPHLKVPPRVAPMLFPNRTSYRSDFRGGPITNVIRTEYKGKPTKPRPLPTPLKDIQAMFPMRDSTIPFSLFHKPKDIVRTNPRVMQEKQERPVDTLRLQVQQTRPEVLMSPALLVDRIQEPVRQKVMDHIYKSTQMLALEEAATLANKGVNIKAPLTGRYVTIPEITIKDLKLPYVSEEWRRQSVTWDTDQIRAYIEPTKTFWLTRTSNLPECERVAQTKTIQKLEQMKRR</sequence>
<dbReference type="OrthoDB" id="6572538at2759"/>